<dbReference type="InterPro" id="IPR001646">
    <property type="entry name" value="5peptide_repeat"/>
</dbReference>
<dbReference type="Proteomes" id="UP000646749">
    <property type="component" value="Unassembled WGS sequence"/>
</dbReference>
<feature type="compositionally biased region" description="Pro residues" evidence="1">
    <location>
        <begin position="11"/>
        <end position="23"/>
    </location>
</feature>
<feature type="compositionally biased region" description="Basic residues" evidence="1">
    <location>
        <begin position="308"/>
        <end position="321"/>
    </location>
</feature>
<sequence>MSSTSEHPARPSDPAPSGTPAPPTELRDPTSGRRRALRADCERCFGLCCVVPAFAASSDFAIDKPAGRACPNLRADFRCGIHRDLRERGFAGCTVFDCFGAGQQVAQVTYRGRDWRTSPEIAASMVEVFPVVRQLHELLWYLTEALALRPAEPLHTELAAARVATERLADGDPQSLVVLDVAAHRRDVNELLLRASEQARARAGRKGSDRRGAELIGADLRGADLAGANLRGAYLIGADLRGVDLTMADLTGADLRGADLRGADLTGSIFLTQAQVDAANGDVRTGLPPALRHPAHWRLTITPTRHQPAPRRRPAGKPRRR</sequence>
<proteinExistence type="predicted"/>
<accession>A0ABQ4DY69</accession>
<dbReference type="Gene3D" id="2.160.20.80">
    <property type="entry name" value="E3 ubiquitin-protein ligase SopA"/>
    <property type="match status" value="1"/>
</dbReference>
<evidence type="ECO:0000313" key="3">
    <source>
        <dbReference type="Proteomes" id="UP000646749"/>
    </source>
</evidence>
<dbReference type="SUPFAM" id="SSF141571">
    <property type="entry name" value="Pentapeptide repeat-like"/>
    <property type="match status" value="1"/>
</dbReference>
<comment type="caution">
    <text evidence="2">The sequence shown here is derived from an EMBL/GenBank/DDBJ whole genome shotgun (WGS) entry which is preliminary data.</text>
</comment>
<evidence type="ECO:0008006" key="4">
    <source>
        <dbReference type="Google" id="ProtNLM"/>
    </source>
</evidence>
<dbReference type="PANTHER" id="PTHR14136:SF17">
    <property type="entry name" value="BTB_POZ DOMAIN-CONTAINING PROTEIN KCTD9"/>
    <property type="match status" value="1"/>
</dbReference>
<keyword evidence="3" id="KW-1185">Reference proteome</keyword>
<dbReference type="Pfam" id="PF00805">
    <property type="entry name" value="Pentapeptide"/>
    <property type="match status" value="1"/>
</dbReference>
<reference evidence="2 3" key="1">
    <citation type="submission" date="2021-01" db="EMBL/GenBank/DDBJ databases">
        <title>Whole genome shotgun sequence of Plantactinospora endophytica NBRC 110450.</title>
        <authorList>
            <person name="Komaki H."/>
            <person name="Tamura T."/>
        </authorList>
    </citation>
    <scope>NUCLEOTIDE SEQUENCE [LARGE SCALE GENOMIC DNA]</scope>
    <source>
        <strain evidence="2 3">NBRC 110450</strain>
    </source>
</reference>
<dbReference type="InterPro" id="IPR051082">
    <property type="entry name" value="Pentapeptide-BTB/POZ_domain"/>
</dbReference>
<evidence type="ECO:0000256" key="1">
    <source>
        <dbReference type="SAM" id="MobiDB-lite"/>
    </source>
</evidence>
<gene>
    <name evidence="2" type="ORF">Pen02_19670</name>
</gene>
<protein>
    <recommendedName>
        <fullName evidence="4">Pentapeptide repeat-containing protein</fullName>
    </recommendedName>
</protein>
<feature type="region of interest" description="Disordered" evidence="1">
    <location>
        <begin position="1"/>
        <end position="32"/>
    </location>
</feature>
<evidence type="ECO:0000313" key="2">
    <source>
        <dbReference type="EMBL" id="GIG87031.1"/>
    </source>
</evidence>
<name>A0ABQ4DY69_9ACTN</name>
<dbReference type="PANTHER" id="PTHR14136">
    <property type="entry name" value="BTB_POZ DOMAIN-CONTAINING PROTEIN KCTD9"/>
    <property type="match status" value="1"/>
</dbReference>
<dbReference type="EMBL" id="BONW01000008">
    <property type="protein sequence ID" value="GIG87031.1"/>
    <property type="molecule type" value="Genomic_DNA"/>
</dbReference>
<organism evidence="2 3">
    <name type="scientific">Plantactinospora endophytica</name>
    <dbReference type="NCBI Taxonomy" id="673535"/>
    <lineage>
        <taxon>Bacteria</taxon>
        <taxon>Bacillati</taxon>
        <taxon>Actinomycetota</taxon>
        <taxon>Actinomycetes</taxon>
        <taxon>Micromonosporales</taxon>
        <taxon>Micromonosporaceae</taxon>
        <taxon>Plantactinospora</taxon>
    </lineage>
</organism>
<feature type="region of interest" description="Disordered" evidence="1">
    <location>
        <begin position="299"/>
        <end position="321"/>
    </location>
</feature>